<name>A0A2P8D9Y2_9BACT</name>
<dbReference type="CDD" id="cd06561">
    <property type="entry name" value="AlkD_like"/>
    <property type="match status" value="1"/>
</dbReference>
<dbReference type="PANTHER" id="PTHR41291">
    <property type="entry name" value="DNA ALKYLATION REPAIR PROTEIN"/>
    <property type="match status" value="1"/>
</dbReference>
<protein>
    <submittedName>
        <fullName evidence="1">DNA alkylation repair enzyme</fullName>
    </submittedName>
</protein>
<dbReference type="RefSeq" id="WP_106520751.1">
    <property type="nucleotide sequence ID" value="NZ_PYGD01000001.1"/>
</dbReference>
<evidence type="ECO:0000313" key="1">
    <source>
        <dbReference type="EMBL" id="PSK94013.1"/>
    </source>
</evidence>
<dbReference type="PANTHER" id="PTHR41291:SF1">
    <property type="entry name" value="DNA ALKYLATION REPAIR PROTEIN"/>
    <property type="match status" value="1"/>
</dbReference>
<dbReference type="SUPFAM" id="SSF48371">
    <property type="entry name" value="ARM repeat"/>
    <property type="match status" value="1"/>
</dbReference>
<organism evidence="1 2">
    <name type="scientific">Taibaiella chishuiensis</name>
    <dbReference type="NCBI Taxonomy" id="1434707"/>
    <lineage>
        <taxon>Bacteria</taxon>
        <taxon>Pseudomonadati</taxon>
        <taxon>Bacteroidota</taxon>
        <taxon>Chitinophagia</taxon>
        <taxon>Chitinophagales</taxon>
        <taxon>Chitinophagaceae</taxon>
        <taxon>Taibaiella</taxon>
    </lineage>
</organism>
<dbReference type="EMBL" id="PYGD01000001">
    <property type="protein sequence ID" value="PSK94013.1"/>
    <property type="molecule type" value="Genomic_DNA"/>
</dbReference>
<gene>
    <name evidence="1" type="ORF">B0I18_101163</name>
</gene>
<keyword evidence="2" id="KW-1185">Reference proteome</keyword>
<dbReference type="OrthoDB" id="1117222at2"/>
<proteinExistence type="predicted"/>
<comment type="caution">
    <text evidence="1">The sequence shown here is derived from an EMBL/GenBank/DDBJ whole genome shotgun (WGS) entry which is preliminary data.</text>
</comment>
<dbReference type="InterPro" id="IPR014825">
    <property type="entry name" value="DNA_alkylation"/>
</dbReference>
<dbReference type="Proteomes" id="UP000240572">
    <property type="component" value="Unassembled WGS sequence"/>
</dbReference>
<dbReference type="Pfam" id="PF08713">
    <property type="entry name" value="DNA_alkylation"/>
    <property type="match status" value="1"/>
</dbReference>
<accession>A0A2P8D9Y2</accession>
<reference evidence="1 2" key="1">
    <citation type="submission" date="2018-03" db="EMBL/GenBank/DDBJ databases">
        <title>Genomic Encyclopedia of Type Strains, Phase III (KMG-III): the genomes of soil and plant-associated and newly described type strains.</title>
        <authorList>
            <person name="Whitman W."/>
        </authorList>
    </citation>
    <scope>NUCLEOTIDE SEQUENCE [LARGE SCALE GENOMIC DNA]</scope>
    <source>
        <strain evidence="1 2">CGMCC 1.12700</strain>
    </source>
</reference>
<dbReference type="AlphaFoldDB" id="A0A2P8D9Y2"/>
<dbReference type="InterPro" id="IPR016024">
    <property type="entry name" value="ARM-type_fold"/>
</dbReference>
<evidence type="ECO:0000313" key="2">
    <source>
        <dbReference type="Proteomes" id="UP000240572"/>
    </source>
</evidence>
<sequence>MTLQEVMSALEQMGTEQTRKTWRNHGAQGPVFGVKIGDMKVIQKKIKHNHALALELYQTGNGDAMYFAGLISEPARMTKAELRDWAKKANWSMLSEYTVAWTAAESNFGRELAMAWIGSKEEHVQAAGWNTYSSLLMLKKDEELDLVEIEALLEQIKTSIHSQAERTKYTMNGFIIAVGGQVASLAAKAKAVAAAIGTVSVNMGGTACKVPDAIPYIEKIEAMGKVGKKKKTVFC</sequence>